<evidence type="ECO:0000313" key="2">
    <source>
        <dbReference type="EMBL" id="KAH6880399.1"/>
    </source>
</evidence>
<feature type="region of interest" description="Disordered" evidence="1">
    <location>
        <begin position="294"/>
        <end position="332"/>
    </location>
</feature>
<name>A0A9P8VYW6_9HYPO</name>
<feature type="compositionally biased region" description="Low complexity" evidence="1">
    <location>
        <begin position="309"/>
        <end position="332"/>
    </location>
</feature>
<comment type="caution">
    <text evidence="2">The sequence shown here is derived from an EMBL/GenBank/DDBJ whole genome shotgun (WGS) entry which is preliminary data.</text>
</comment>
<proteinExistence type="predicted"/>
<evidence type="ECO:0000256" key="1">
    <source>
        <dbReference type="SAM" id="MobiDB-lite"/>
    </source>
</evidence>
<reference evidence="2 3" key="1">
    <citation type="journal article" date="2021" name="Nat. Commun.">
        <title>Genetic determinants of endophytism in the Arabidopsis root mycobiome.</title>
        <authorList>
            <person name="Mesny F."/>
            <person name="Miyauchi S."/>
            <person name="Thiergart T."/>
            <person name="Pickel B."/>
            <person name="Atanasova L."/>
            <person name="Karlsson M."/>
            <person name="Huettel B."/>
            <person name="Barry K.W."/>
            <person name="Haridas S."/>
            <person name="Chen C."/>
            <person name="Bauer D."/>
            <person name="Andreopoulos W."/>
            <person name="Pangilinan J."/>
            <person name="LaButti K."/>
            <person name="Riley R."/>
            <person name="Lipzen A."/>
            <person name="Clum A."/>
            <person name="Drula E."/>
            <person name="Henrissat B."/>
            <person name="Kohler A."/>
            <person name="Grigoriev I.V."/>
            <person name="Martin F.M."/>
            <person name="Hacquard S."/>
        </authorList>
    </citation>
    <scope>NUCLEOTIDE SEQUENCE [LARGE SCALE GENOMIC DNA]</scope>
    <source>
        <strain evidence="2 3">MPI-CAGE-CH-0241</strain>
    </source>
</reference>
<protein>
    <submittedName>
        <fullName evidence="2">Uncharacterized protein</fullName>
    </submittedName>
</protein>
<organism evidence="2 3">
    <name type="scientific">Thelonectria olida</name>
    <dbReference type="NCBI Taxonomy" id="1576542"/>
    <lineage>
        <taxon>Eukaryota</taxon>
        <taxon>Fungi</taxon>
        <taxon>Dikarya</taxon>
        <taxon>Ascomycota</taxon>
        <taxon>Pezizomycotina</taxon>
        <taxon>Sordariomycetes</taxon>
        <taxon>Hypocreomycetidae</taxon>
        <taxon>Hypocreales</taxon>
        <taxon>Nectriaceae</taxon>
        <taxon>Thelonectria</taxon>
    </lineage>
</organism>
<dbReference type="AlphaFoldDB" id="A0A9P8VYW6"/>
<gene>
    <name evidence="2" type="ORF">B0T10DRAFT_551628</name>
</gene>
<accession>A0A9P8VYW6</accession>
<feature type="region of interest" description="Disordered" evidence="1">
    <location>
        <begin position="201"/>
        <end position="223"/>
    </location>
</feature>
<feature type="compositionally biased region" description="Low complexity" evidence="1">
    <location>
        <begin position="202"/>
        <end position="216"/>
    </location>
</feature>
<dbReference type="Proteomes" id="UP000777438">
    <property type="component" value="Unassembled WGS sequence"/>
</dbReference>
<dbReference type="OrthoDB" id="2748312at2759"/>
<sequence>MVAAKALRNNAGATNVTTRIRKSVVRTALSAGTTKNANREAAAHLVKSSAEAVAATTRTLIYAAHPPARDVQRATTTCCDTGGTPYACPKSDKCCSSRACYNPKTEICCDGGSCDNDNTCCDNECCTDIAYCGSNGFCSRCPDETKTVITTRSTTTWRTRTIRVTKVEEEEEPEGFTCVPMTASNDEDGTLVLGTDCGLSYEPPSTTSEETEPTSSDSGSFKVRPRQASCKAPFTSTITSTSTRGFTSTSTVTITITQAPSDLGFSCPEMEATNDVGDVLSLSENCALGLSLANPTTTETSESESENDGATGSQGTTATASSASSGNNDSAANSFRSPVGVLTLVLGWVVGPVMVLALV</sequence>
<evidence type="ECO:0000313" key="3">
    <source>
        <dbReference type="Proteomes" id="UP000777438"/>
    </source>
</evidence>
<dbReference type="EMBL" id="JAGPYM010000026">
    <property type="protein sequence ID" value="KAH6880399.1"/>
    <property type="molecule type" value="Genomic_DNA"/>
</dbReference>
<keyword evidence="3" id="KW-1185">Reference proteome</keyword>